<evidence type="ECO:0000313" key="11">
    <source>
        <dbReference type="Proteomes" id="UP000001916"/>
    </source>
</evidence>
<feature type="transmembrane region" description="Helical" evidence="9">
    <location>
        <begin position="430"/>
        <end position="452"/>
    </location>
</feature>
<dbReference type="AlphaFoldDB" id="D7BJD8"/>
<keyword evidence="11" id="KW-1185">Reference proteome</keyword>
<keyword evidence="3 9" id="KW-0633">Potassium transport</keyword>
<gene>
    <name evidence="9" type="primary">kdpA</name>
    <name evidence="10" type="ORF">Mesil_3490</name>
</gene>
<feature type="transmembrane region" description="Helical" evidence="9">
    <location>
        <begin position="128"/>
        <end position="153"/>
    </location>
</feature>
<evidence type="ECO:0000256" key="8">
    <source>
        <dbReference type="ARBA" id="ARBA00023136"/>
    </source>
</evidence>
<accession>D7BJD8</accession>
<comment type="subcellular location">
    <subcellularLocation>
        <location evidence="9">Cell inner membrane</location>
        <topology evidence="9">Multi-pass membrane protein</topology>
    </subcellularLocation>
</comment>
<dbReference type="GO" id="GO:0030955">
    <property type="term" value="F:potassium ion binding"/>
    <property type="evidence" value="ECO:0007669"/>
    <property type="project" value="UniProtKB-UniRule"/>
</dbReference>
<dbReference type="PANTHER" id="PTHR30607:SF2">
    <property type="entry name" value="POTASSIUM-TRANSPORTING ATPASE POTASSIUM-BINDING SUBUNIT"/>
    <property type="match status" value="1"/>
</dbReference>
<organism evidence="10 11">
    <name type="scientific">Allomeiothermus silvanus (strain ATCC 700542 / DSM 9946 / NBRC 106475 / NCIMB 13440 / VI-R2)</name>
    <name type="common">Thermus silvanus</name>
    <dbReference type="NCBI Taxonomy" id="526227"/>
    <lineage>
        <taxon>Bacteria</taxon>
        <taxon>Thermotogati</taxon>
        <taxon>Deinococcota</taxon>
        <taxon>Deinococci</taxon>
        <taxon>Thermales</taxon>
        <taxon>Thermaceae</taxon>
        <taxon>Allomeiothermus</taxon>
    </lineage>
</organism>
<dbReference type="GO" id="GO:0008556">
    <property type="term" value="F:P-type potassium transmembrane transporter activity"/>
    <property type="evidence" value="ECO:0007669"/>
    <property type="project" value="InterPro"/>
</dbReference>
<keyword evidence="7 9" id="KW-0406">Ion transport</keyword>
<proteinExistence type="inferred from homology"/>
<keyword evidence="4 9" id="KW-0812">Transmembrane</keyword>
<dbReference type="PIRSF" id="PIRSF001294">
    <property type="entry name" value="K_ATPaseA"/>
    <property type="match status" value="1"/>
</dbReference>
<evidence type="ECO:0000256" key="4">
    <source>
        <dbReference type="ARBA" id="ARBA00022692"/>
    </source>
</evidence>
<keyword evidence="1 9" id="KW-0813">Transport</keyword>
<keyword evidence="2 9" id="KW-1003">Cell membrane</keyword>
<evidence type="ECO:0000256" key="6">
    <source>
        <dbReference type="ARBA" id="ARBA00022989"/>
    </source>
</evidence>
<dbReference type="HAMAP" id="MF_00275">
    <property type="entry name" value="KdpA"/>
    <property type="match status" value="1"/>
</dbReference>
<dbReference type="Pfam" id="PF03814">
    <property type="entry name" value="KdpA"/>
    <property type="match status" value="1"/>
</dbReference>
<dbReference type="InterPro" id="IPR004623">
    <property type="entry name" value="KdpA"/>
</dbReference>
<evidence type="ECO:0000256" key="9">
    <source>
        <dbReference type="HAMAP-Rule" id="MF_00275"/>
    </source>
</evidence>
<comment type="function">
    <text evidence="9">Part of the high-affinity ATP-driven potassium transport (or Kdp) system, which catalyzes the hydrolysis of ATP coupled with the electrogenic transport of potassium into the cytoplasm. This subunit binds the periplasmic potassium ions and delivers the ions to the membrane domain of KdpB through an intramembrane tunnel.</text>
</comment>
<dbReference type="KEGG" id="msv:Mesil_3490"/>
<comment type="similarity">
    <text evidence="9">Belongs to the KdpA family.</text>
</comment>
<feature type="transmembrane region" description="Helical" evidence="9">
    <location>
        <begin position="266"/>
        <end position="284"/>
    </location>
</feature>
<protein>
    <recommendedName>
        <fullName evidence="9">Potassium-transporting ATPase potassium-binding subunit</fullName>
    </recommendedName>
    <alternativeName>
        <fullName evidence="9">ATP phosphohydrolase [potassium-transporting] A chain</fullName>
    </alternativeName>
    <alternativeName>
        <fullName evidence="9">Potassium-binding and translocating subunit A</fullName>
    </alternativeName>
    <alternativeName>
        <fullName evidence="9">Potassium-translocating ATPase A chain</fullName>
    </alternativeName>
</protein>
<feature type="transmembrane region" description="Helical" evidence="9">
    <location>
        <begin position="60"/>
        <end position="79"/>
    </location>
</feature>
<feature type="transmembrane region" description="Helical" evidence="9">
    <location>
        <begin position="174"/>
        <end position="192"/>
    </location>
</feature>
<reference evidence="10 11" key="1">
    <citation type="journal article" date="2010" name="Stand. Genomic Sci.">
        <title>Complete genome sequence of Meiothermus silvanus type strain (VI-R2).</title>
        <authorList>
            <person name="Sikorski J."/>
            <person name="Tindall B.J."/>
            <person name="Lowry S."/>
            <person name="Lucas S."/>
            <person name="Nolan M."/>
            <person name="Copeland A."/>
            <person name="Glavina Del Rio T."/>
            <person name="Tice H."/>
            <person name="Cheng J.F."/>
            <person name="Han C."/>
            <person name="Pitluck S."/>
            <person name="Liolios K."/>
            <person name="Ivanova N."/>
            <person name="Mavromatis K."/>
            <person name="Mikhailova N."/>
            <person name="Pati A."/>
            <person name="Goodwin L."/>
            <person name="Chen A."/>
            <person name="Palaniappan K."/>
            <person name="Land M."/>
            <person name="Hauser L."/>
            <person name="Chang Y.J."/>
            <person name="Jeffries C.D."/>
            <person name="Rohde M."/>
            <person name="Goker M."/>
            <person name="Woyke T."/>
            <person name="Bristow J."/>
            <person name="Eisen J.A."/>
            <person name="Markowitz V."/>
            <person name="Hugenholtz P."/>
            <person name="Kyrpides N.C."/>
            <person name="Klenk H.P."/>
            <person name="Lapidus A."/>
        </authorList>
    </citation>
    <scope>NUCLEOTIDE SEQUENCE [LARGE SCALE GENOMIC DNA]</scope>
    <source>
        <strain evidence="11">ATCC 700542 / DSM 9946 / VI-R2</strain>
        <plasmid evidence="11">Plasmid pMESIL01</plasmid>
    </source>
</reference>
<dbReference type="eggNOG" id="COG2060">
    <property type="taxonomic scope" value="Bacteria"/>
</dbReference>
<evidence type="ECO:0000256" key="1">
    <source>
        <dbReference type="ARBA" id="ARBA00022448"/>
    </source>
</evidence>
<feature type="transmembrane region" description="Helical" evidence="9">
    <location>
        <begin position="536"/>
        <end position="557"/>
    </location>
</feature>
<dbReference type="Proteomes" id="UP000001916">
    <property type="component" value="Plasmid pMESIL01"/>
</dbReference>
<geneLocation type="plasmid" evidence="10 11">
    <name>pMESIL01</name>
</geneLocation>
<keyword evidence="6 9" id="KW-1133">Transmembrane helix</keyword>
<evidence type="ECO:0000256" key="2">
    <source>
        <dbReference type="ARBA" id="ARBA00022475"/>
    </source>
</evidence>
<dbReference type="EMBL" id="CP002043">
    <property type="protein sequence ID" value="ADH65294.1"/>
    <property type="molecule type" value="Genomic_DNA"/>
</dbReference>
<evidence type="ECO:0000256" key="5">
    <source>
        <dbReference type="ARBA" id="ARBA00022958"/>
    </source>
</evidence>
<evidence type="ECO:0000256" key="3">
    <source>
        <dbReference type="ARBA" id="ARBA00022538"/>
    </source>
</evidence>
<dbReference type="PANTHER" id="PTHR30607">
    <property type="entry name" value="POTASSIUM-TRANSPORTING ATPASE A CHAIN"/>
    <property type="match status" value="1"/>
</dbReference>
<keyword evidence="10" id="KW-0614">Plasmid</keyword>
<feature type="transmembrane region" description="Helical" evidence="9">
    <location>
        <begin position="488"/>
        <end position="516"/>
    </location>
</feature>
<comment type="subunit">
    <text evidence="9">The system is composed of three essential subunits: KdpA, KdpB and KdpC.</text>
</comment>
<comment type="caution">
    <text evidence="9">Lacks conserved residue(s) required for the propagation of feature annotation.</text>
</comment>
<feature type="transmembrane region" description="Helical" evidence="9">
    <location>
        <begin position="291"/>
        <end position="312"/>
    </location>
</feature>
<evidence type="ECO:0000313" key="10">
    <source>
        <dbReference type="EMBL" id="ADH65294.1"/>
    </source>
</evidence>
<dbReference type="GO" id="GO:0005886">
    <property type="term" value="C:plasma membrane"/>
    <property type="evidence" value="ECO:0007669"/>
    <property type="project" value="UniProtKB-SubCell"/>
</dbReference>
<dbReference type="RefSeq" id="WP_013159773.1">
    <property type="nucleotide sequence ID" value="NC_014213.1"/>
</dbReference>
<dbReference type="HOGENOM" id="CLU_018614_3_0_0"/>
<dbReference type="NCBIfam" id="TIGR00680">
    <property type="entry name" value="kdpA"/>
    <property type="match status" value="1"/>
</dbReference>
<keyword evidence="9" id="KW-0997">Cell inner membrane</keyword>
<keyword evidence="5 9" id="KW-0630">Potassium</keyword>
<keyword evidence="8 9" id="KW-0472">Membrane</keyword>
<sequence length="569" mass="60620">MTDVILILLLVLLLAWPLGGYLARVFSGERTLLDFLAPLERGIYRLLGVNPERGMDWRGYAKALLGSNLLLALAAYGVLVLQGKLPLNPDGVPSMSWHLALHTVASFITNTNQQHYSGQAQLSYLAQMLAITALQLITPAAGLATLVAILRALRPPAGRKAGDLGNYFVDVTRALTRVLIPLSVAWALLLTWQGVPSTFSGAKVAELLEPQTLTVEGKPQTVREQVIPVGPVAAMVAIKQLGTNGGGWYGPNSAFPLENPTPFSNLLETVAILLLPVAQVFMIGHLLRNLAFARLVFGVMAAFSVLFIALILPMEQAPNPAFAQLAAPGPNWEGKELRLGPLPSALWATLTTQTSNGSVNAMHDSLQPLSILIALVDMFINATWGGVGVGAINFLLYVVLAVFIAGLMVGRTPELFGKKLEAREIKLASIAILLQPLLVLVPTALALGSGLANTSNPGFHGLSQVLYEYTSAYANNGSGLAGLGNTTVWWNLSCAVVLILARYIPMIAPLAIAAFLAAKRTAPQTVGTLRTETPTFGLTVFSIIVIVQGLNFFPYLILGPIAEQLVGVR</sequence>
<dbReference type="OrthoDB" id="9763796at2"/>
<name>D7BJD8_ALLS1</name>
<feature type="transmembrane region" description="Helical" evidence="9">
    <location>
        <begin position="384"/>
        <end position="409"/>
    </location>
</feature>
<evidence type="ECO:0000256" key="7">
    <source>
        <dbReference type="ARBA" id="ARBA00023065"/>
    </source>
</evidence>